<sequence length="483" mass="53715">MAQPRPLFDLNELPPEDDIAFAFDDAQAMACDSSRSPLDVAGGAGDGSTARGSPSPPPQEDDSVSEGEPLLPVFDLDAPLSPLDDDDEDEEEADLPRSQPHDDPDNGRSPGQSHSSERLPSDRSTACHAATDVDMRGASPVHDSLHHGGRTSPRTCTSLPNGHDTKTTRSPPAFPVMSSSETSASRVHGGGLGDRGTPSSSSYMPRRQNPPPVPRDAYGEDSGTSKGGSRREQSIRSRPHALHGRGTPHGNRRRRQRPMQKGYNGHDQRQLGAYNGHDQRQNVYSGDDQRRRVNNYHDQRQVVYNNGQDQQQQGNNGRDQRQQKGYNNSRDQKQQQAYNTNGRNQKQQVYNNGQDQRRQGNHGHRRPEDYQDRQGKQHYGYSSGRPYAGEDSYGGDRQIPARQQLSNGGGYQPHRQPSGQQRRHVKPYHPYARDADAAGDRANYSGKQARHEHPGQQHQHQAYQQHRRNTGNTAGEPVRGRQY</sequence>
<dbReference type="STRING" id="77586.A0A0D9WH06"/>
<protein>
    <submittedName>
        <fullName evidence="2">Uncharacterized protein</fullName>
    </submittedName>
</protein>
<dbReference type="EnsemblPlants" id="LPERR05G14280.1">
    <property type="protein sequence ID" value="LPERR05G14280.1"/>
    <property type="gene ID" value="LPERR05G14280"/>
</dbReference>
<feature type="compositionally biased region" description="Basic and acidic residues" evidence="1">
    <location>
        <begin position="366"/>
        <end position="375"/>
    </location>
</feature>
<name>A0A0D9WH06_9ORYZ</name>
<feature type="compositionally biased region" description="Polar residues" evidence="1">
    <location>
        <begin position="324"/>
        <end position="354"/>
    </location>
</feature>
<reference evidence="3" key="2">
    <citation type="submission" date="2013-12" db="EMBL/GenBank/DDBJ databases">
        <authorList>
            <person name="Yu Y."/>
            <person name="Lee S."/>
            <person name="de Baynast K."/>
            <person name="Wissotski M."/>
            <person name="Liu L."/>
            <person name="Talag J."/>
            <person name="Goicoechea J."/>
            <person name="Angelova A."/>
            <person name="Jetty R."/>
            <person name="Kudrna D."/>
            <person name="Golser W."/>
            <person name="Rivera L."/>
            <person name="Zhang J."/>
            <person name="Wing R."/>
        </authorList>
    </citation>
    <scope>NUCLEOTIDE SEQUENCE</scope>
</reference>
<dbReference type="HOGENOM" id="CLU_044654_0_0_1"/>
<feature type="region of interest" description="Disordered" evidence="1">
    <location>
        <begin position="304"/>
        <end position="483"/>
    </location>
</feature>
<evidence type="ECO:0000313" key="2">
    <source>
        <dbReference type="EnsemblPlants" id="LPERR05G14280.1"/>
    </source>
</evidence>
<dbReference type="Proteomes" id="UP000032180">
    <property type="component" value="Chromosome 5"/>
</dbReference>
<feature type="region of interest" description="Disordered" evidence="1">
    <location>
        <begin position="31"/>
        <end position="291"/>
    </location>
</feature>
<proteinExistence type="predicted"/>
<organism evidence="2 3">
    <name type="scientific">Leersia perrieri</name>
    <dbReference type="NCBI Taxonomy" id="77586"/>
    <lineage>
        <taxon>Eukaryota</taxon>
        <taxon>Viridiplantae</taxon>
        <taxon>Streptophyta</taxon>
        <taxon>Embryophyta</taxon>
        <taxon>Tracheophyta</taxon>
        <taxon>Spermatophyta</taxon>
        <taxon>Magnoliopsida</taxon>
        <taxon>Liliopsida</taxon>
        <taxon>Poales</taxon>
        <taxon>Poaceae</taxon>
        <taxon>BOP clade</taxon>
        <taxon>Oryzoideae</taxon>
        <taxon>Oryzeae</taxon>
        <taxon>Oryzinae</taxon>
        <taxon>Leersia</taxon>
    </lineage>
</organism>
<dbReference type="Gramene" id="LPERR05G14280.1">
    <property type="protein sequence ID" value="LPERR05G14280.1"/>
    <property type="gene ID" value="LPERR05G14280"/>
</dbReference>
<dbReference type="AlphaFoldDB" id="A0A0D9WH06"/>
<evidence type="ECO:0000313" key="3">
    <source>
        <dbReference type="Proteomes" id="UP000032180"/>
    </source>
</evidence>
<dbReference type="eggNOG" id="ENOG502R5NP">
    <property type="taxonomic scope" value="Eukaryota"/>
</dbReference>
<keyword evidence="3" id="KW-1185">Reference proteome</keyword>
<reference evidence="2 3" key="1">
    <citation type="submission" date="2012-08" db="EMBL/GenBank/DDBJ databases">
        <title>Oryza genome evolution.</title>
        <authorList>
            <person name="Wing R.A."/>
        </authorList>
    </citation>
    <scope>NUCLEOTIDE SEQUENCE</scope>
</reference>
<evidence type="ECO:0000256" key="1">
    <source>
        <dbReference type="SAM" id="MobiDB-lite"/>
    </source>
</evidence>
<accession>A0A0D9WH06</accession>
<feature type="compositionally biased region" description="Low complexity" evidence="1">
    <location>
        <begin position="305"/>
        <end position="317"/>
    </location>
</feature>
<feature type="compositionally biased region" description="Acidic residues" evidence="1">
    <location>
        <begin position="83"/>
        <end position="93"/>
    </location>
</feature>
<reference evidence="2" key="3">
    <citation type="submission" date="2015-04" db="UniProtKB">
        <authorList>
            <consortium name="EnsemblPlants"/>
        </authorList>
    </citation>
    <scope>IDENTIFICATION</scope>
</reference>